<dbReference type="EMBL" id="CAFAZY010000018">
    <property type="protein sequence ID" value="CAB4840468.1"/>
    <property type="molecule type" value="Genomic_DNA"/>
</dbReference>
<feature type="region of interest" description="Disordered" evidence="1">
    <location>
        <begin position="33"/>
        <end position="54"/>
    </location>
</feature>
<evidence type="ECO:0000313" key="2">
    <source>
        <dbReference type="EMBL" id="CAB4657871.1"/>
    </source>
</evidence>
<proteinExistence type="predicted"/>
<name>A0A6J6L7Z9_9ZZZZ</name>
<feature type="compositionally biased region" description="Polar residues" evidence="1">
    <location>
        <begin position="36"/>
        <end position="45"/>
    </location>
</feature>
<gene>
    <name evidence="2" type="ORF">UFOPK2265_00584</name>
    <name evidence="3" type="ORF">UFOPK3255_00244</name>
</gene>
<reference evidence="2" key="1">
    <citation type="submission" date="2020-05" db="EMBL/GenBank/DDBJ databases">
        <authorList>
            <person name="Chiriac C."/>
            <person name="Salcher M."/>
            <person name="Ghai R."/>
            <person name="Kavagutti S V."/>
        </authorList>
    </citation>
    <scope>NUCLEOTIDE SEQUENCE</scope>
</reference>
<dbReference type="EMBL" id="CAEZWP010000020">
    <property type="protein sequence ID" value="CAB4657871.1"/>
    <property type="molecule type" value="Genomic_DNA"/>
</dbReference>
<sequence length="54" mass="6011">MKGSLAVIVSAVVILTVVLFASRKLRLSPRYERTPRSLNPWNSQDKGIDPSDEV</sequence>
<evidence type="ECO:0000313" key="3">
    <source>
        <dbReference type="EMBL" id="CAB4840468.1"/>
    </source>
</evidence>
<dbReference type="AlphaFoldDB" id="A0A6J6L7Z9"/>
<protein>
    <submittedName>
        <fullName evidence="2">Unannotated protein</fullName>
    </submittedName>
</protein>
<accession>A0A6J6L7Z9</accession>
<organism evidence="2">
    <name type="scientific">freshwater metagenome</name>
    <dbReference type="NCBI Taxonomy" id="449393"/>
    <lineage>
        <taxon>unclassified sequences</taxon>
        <taxon>metagenomes</taxon>
        <taxon>ecological metagenomes</taxon>
    </lineage>
</organism>
<evidence type="ECO:0000256" key="1">
    <source>
        <dbReference type="SAM" id="MobiDB-lite"/>
    </source>
</evidence>